<organism evidence="3 4">
    <name type="scientific">candidate division TA06 bacterium</name>
    <dbReference type="NCBI Taxonomy" id="2250710"/>
    <lineage>
        <taxon>Bacteria</taxon>
        <taxon>Bacteria division TA06</taxon>
    </lineage>
</organism>
<sequence>MYINRSIEPELQKHIRLFDVTALVGPRQAGKTTLMRKRLESLSGGRYFSFDDPDVLALFDRDIKHFERQYLAPGGLTGLDEAHYGSDAGRKLKYLADRGHRLVISSSSELLLSKQVLSQLVGRVGVIRLFPFSLAEFGQAAGLVETTPAIKERLLWEHAAYGGYPKAALSPELEDKRTILDSLYNTLLYKDVAQNFSITDLAGLERLVRFLAGNIGLLLSFQTAAKFTGISYPTLKKYLEALEKSYLIRLITPLATNPNKEIVRQPKIYFLDTGLRNAGLGQYPASLEDQGALFENYVFTELLKMSVSLKYWRTKARAEVDFVIQTGKTLLPIEVKLKPGARPSGLASFIEQHHPARALIVCSTGPVSERKVNGCLVKTIPADLLAAEMIANK</sequence>
<dbReference type="GO" id="GO:0005524">
    <property type="term" value="F:ATP binding"/>
    <property type="evidence" value="ECO:0007669"/>
    <property type="project" value="UniProtKB-KW"/>
</dbReference>
<protein>
    <submittedName>
        <fullName evidence="3">ATP-binding protein</fullName>
    </submittedName>
</protein>
<dbReference type="Proteomes" id="UP000736328">
    <property type="component" value="Unassembled WGS sequence"/>
</dbReference>
<evidence type="ECO:0000259" key="2">
    <source>
        <dbReference type="Pfam" id="PF13635"/>
    </source>
</evidence>
<reference evidence="3" key="1">
    <citation type="submission" date="2020-07" db="EMBL/GenBank/DDBJ databases">
        <title>Huge and variable diversity of episymbiotic CPR bacteria and DPANN archaea in groundwater ecosystems.</title>
        <authorList>
            <person name="He C.Y."/>
            <person name="Keren R."/>
            <person name="Whittaker M."/>
            <person name="Farag I.F."/>
            <person name="Doudna J."/>
            <person name="Cate J.H.D."/>
            <person name="Banfield J.F."/>
        </authorList>
    </citation>
    <scope>NUCLEOTIDE SEQUENCE</scope>
    <source>
        <strain evidence="3">NC_groundwater_1520_Pr4_B-0.1um_53_5</strain>
    </source>
</reference>
<gene>
    <name evidence="3" type="ORF">HY768_07730</name>
</gene>
<dbReference type="PANTHER" id="PTHR43566">
    <property type="entry name" value="CONSERVED PROTEIN"/>
    <property type="match status" value="1"/>
</dbReference>
<dbReference type="InterPro" id="IPR041682">
    <property type="entry name" value="AAA_14"/>
</dbReference>
<dbReference type="Pfam" id="PF13635">
    <property type="entry name" value="DUF4143"/>
    <property type="match status" value="1"/>
</dbReference>
<feature type="domain" description="DUF4143" evidence="2">
    <location>
        <begin position="190"/>
        <end position="337"/>
    </location>
</feature>
<keyword evidence="3" id="KW-0547">Nucleotide-binding</keyword>
<comment type="caution">
    <text evidence="3">The sequence shown here is derived from an EMBL/GenBank/DDBJ whole genome shotgun (WGS) entry which is preliminary data.</text>
</comment>
<dbReference type="AlphaFoldDB" id="A0A933MIH1"/>
<accession>A0A933MIH1</accession>
<dbReference type="Pfam" id="PF13173">
    <property type="entry name" value="AAA_14"/>
    <property type="match status" value="1"/>
</dbReference>
<evidence type="ECO:0000313" key="3">
    <source>
        <dbReference type="EMBL" id="MBI4727097.1"/>
    </source>
</evidence>
<dbReference type="PANTHER" id="PTHR43566:SF1">
    <property type="entry name" value="AAA+ ATPASE DOMAIN-CONTAINING PROTEIN"/>
    <property type="match status" value="1"/>
</dbReference>
<evidence type="ECO:0000259" key="1">
    <source>
        <dbReference type="Pfam" id="PF13173"/>
    </source>
</evidence>
<dbReference type="InterPro" id="IPR027417">
    <property type="entry name" value="P-loop_NTPase"/>
</dbReference>
<name>A0A933MIH1_UNCT6</name>
<evidence type="ECO:0000313" key="4">
    <source>
        <dbReference type="Proteomes" id="UP000736328"/>
    </source>
</evidence>
<proteinExistence type="predicted"/>
<dbReference type="SUPFAM" id="SSF52540">
    <property type="entry name" value="P-loop containing nucleoside triphosphate hydrolases"/>
    <property type="match status" value="1"/>
</dbReference>
<dbReference type="EMBL" id="JACQXR010000101">
    <property type="protein sequence ID" value="MBI4727097.1"/>
    <property type="molecule type" value="Genomic_DNA"/>
</dbReference>
<keyword evidence="3" id="KW-0067">ATP-binding</keyword>
<feature type="domain" description="AAA" evidence="1">
    <location>
        <begin position="20"/>
        <end position="137"/>
    </location>
</feature>
<dbReference type="InterPro" id="IPR025420">
    <property type="entry name" value="DUF4143"/>
</dbReference>